<gene>
    <name evidence="3" type="ORF">RM779_25575</name>
</gene>
<feature type="transmembrane region" description="Helical" evidence="2">
    <location>
        <begin position="111"/>
        <end position="132"/>
    </location>
</feature>
<evidence type="ECO:0000313" key="4">
    <source>
        <dbReference type="Proteomes" id="UP001183615"/>
    </source>
</evidence>
<dbReference type="EMBL" id="JAVREV010000016">
    <property type="protein sequence ID" value="MDT0445938.1"/>
    <property type="molecule type" value="Genomic_DNA"/>
</dbReference>
<comment type="caution">
    <text evidence="3">The sequence shown here is derived from an EMBL/GenBank/DDBJ whole genome shotgun (WGS) entry which is preliminary data.</text>
</comment>
<sequence>MSHNGKSGVRHATDMVTPYAATAKDNAVHYAHQAGTYLKPRAHKAASEARLRYATQVVPRVARARAAAGPARDEASARSAAALAALRGDITPREIACAVRRRERRRRTGRMARRIGLLTLVAGGAFAAWRWWSGQTNPDWLMEPSPATEVTPSSPGTAEETETEESTAG</sequence>
<dbReference type="RefSeq" id="WP_311620118.1">
    <property type="nucleotide sequence ID" value="NZ_JAVREV010000016.1"/>
</dbReference>
<organism evidence="3 4">
    <name type="scientific">Streptomyces johnsoniae</name>
    <dbReference type="NCBI Taxonomy" id="3075532"/>
    <lineage>
        <taxon>Bacteria</taxon>
        <taxon>Bacillati</taxon>
        <taxon>Actinomycetota</taxon>
        <taxon>Actinomycetes</taxon>
        <taxon>Kitasatosporales</taxon>
        <taxon>Streptomycetaceae</taxon>
        <taxon>Streptomyces</taxon>
    </lineage>
</organism>
<reference evidence="4" key="1">
    <citation type="submission" date="2023-07" db="EMBL/GenBank/DDBJ databases">
        <title>30 novel species of actinomycetes from the DSMZ collection.</title>
        <authorList>
            <person name="Nouioui I."/>
        </authorList>
    </citation>
    <scope>NUCLEOTIDE SEQUENCE [LARGE SCALE GENOMIC DNA]</scope>
    <source>
        <strain evidence="4">DSM 41886</strain>
    </source>
</reference>
<protein>
    <submittedName>
        <fullName evidence="3">DUF5324 family protein</fullName>
    </submittedName>
</protein>
<feature type="compositionally biased region" description="Acidic residues" evidence="1">
    <location>
        <begin position="159"/>
        <end position="169"/>
    </location>
</feature>
<keyword evidence="2" id="KW-1133">Transmembrane helix</keyword>
<keyword evidence="4" id="KW-1185">Reference proteome</keyword>
<keyword evidence="2" id="KW-0472">Membrane</keyword>
<feature type="region of interest" description="Disordered" evidence="1">
    <location>
        <begin position="137"/>
        <end position="169"/>
    </location>
</feature>
<accession>A0ABU2SAW2</accession>
<evidence type="ECO:0000256" key="2">
    <source>
        <dbReference type="SAM" id="Phobius"/>
    </source>
</evidence>
<keyword evidence="2" id="KW-0812">Transmembrane</keyword>
<proteinExistence type="predicted"/>
<dbReference type="Pfam" id="PF17258">
    <property type="entry name" value="DUF5324"/>
    <property type="match status" value="1"/>
</dbReference>
<dbReference type="Proteomes" id="UP001183615">
    <property type="component" value="Unassembled WGS sequence"/>
</dbReference>
<evidence type="ECO:0000256" key="1">
    <source>
        <dbReference type="SAM" id="MobiDB-lite"/>
    </source>
</evidence>
<evidence type="ECO:0000313" key="3">
    <source>
        <dbReference type="EMBL" id="MDT0445938.1"/>
    </source>
</evidence>
<name>A0ABU2SAW2_9ACTN</name>
<dbReference type="InterPro" id="IPR035214">
    <property type="entry name" value="DUF5324"/>
</dbReference>